<evidence type="ECO:0000313" key="2">
    <source>
        <dbReference type="Proteomes" id="UP001596484"/>
    </source>
</evidence>
<dbReference type="Gene3D" id="3.40.50.150">
    <property type="entry name" value="Vaccinia Virus protein VP39"/>
    <property type="match status" value="1"/>
</dbReference>
<proteinExistence type="predicted"/>
<keyword evidence="2" id="KW-1185">Reference proteome</keyword>
<dbReference type="PANTHER" id="PTHR43861">
    <property type="entry name" value="TRANS-ACONITATE 2-METHYLTRANSFERASE-RELATED"/>
    <property type="match status" value="1"/>
</dbReference>
<dbReference type="GO" id="GO:0032259">
    <property type="term" value="P:methylation"/>
    <property type="evidence" value="ECO:0007669"/>
    <property type="project" value="UniProtKB-KW"/>
</dbReference>
<dbReference type="EC" id="2.1.1.-" evidence="1"/>
<organism evidence="1 2">
    <name type="scientific">Rhodococcus daqingensis</name>
    <dbReference type="NCBI Taxonomy" id="2479363"/>
    <lineage>
        <taxon>Bacteria</taxon>
        <taxon>Bacillati</taxon>
        <taxon>Actinomycetota</taxon>
        <taxon>Actinomycetes</taxon>
        <taxon>Mycobacteriales</taxon>
        <taxon>Nocardiaceae</taxon>
        <taxon>Rhodococcus</taxon>
    </lineage>
</organism>
<reference evidence="2" key="1">
    <citation type="journal article" date="2019" name="Int. J. Syst. Evol. Microbiol.">
        <title>The Global Catalogue of Microorganisms (GCM) 10K type strain sequencing project: providing services to taxonomists for standard genome sequencing and annotation.</title>
        <authorList>
            <consortium name="The Broad Institute Genomics Platform"/>
            <consortium name="The Broad Institute Genome Sequencing Center for Infectious Disease"/>
            <person name="Wu L."/>
            <person name="Ma J."/>
        </authorList>
    </citation>
    <scope>NUCLEOTIDE SEQUENCE [LARGE SCALE GENOMIC DNA]</scope>
    <source>
        <strain evidence="2">ICMP 19430</strain>
    </source>
</reference>
<gene>
    <name evidence="1" type="ORF">ACFQS9_15980</name>
</gene>
<protein>
    <submittedName>
        <fullName evidence="1">Class I SAM-dependent methyltransferase</fullName>
        <ecNumber evidence="1">2.1.1.-</ecNumber>
    </submittedName>
</protein>
<dbReference type="Proteomes" id="UP001596484">
    <property type="component" value="Unassembled WGS sequence"/>
</dbReference>
<dbReference type="InterPro" id="IPR029063">
    <property type="entry name" value="SAM-dependent_MTases_sf"/>
</dbReference>
<dbReference type="SUPFAM" id="SSF53335">
    <property type="entry name" value="S-adenosyl-L-methionine-dependent methyltransferases"/>
    <property type="match status" value="1"/>
</dbReference>
<dbReference type="RefSeq" id="WP_378406310.1">
    <property type="nucleotide sequence ID" value="NZ_JBHTCS010000017.1"/>
</dbReference>
<dbReference type="Pfam" id="PF01209">
    <property type="entry name" value="Ubie_methyltran"/>
    <property type="match status" value="1"/>
</dbReference>
<dbReference type="CDD" id="cd02440">
    <property type="entry name" value="AdoMet_MTases"/>
    <property type="match status" value="1"/>
</dbReference>
<sequence length="285" mass="30050">MGADELAAVFNSGAAEFSWLTPQVWGPAGQALVFQLRLRPGDTVLDVCCGAGASALPAAAAVGPGGRVHAVDLADDLLEEGRLLASDRALTNIDFVRADATEWEPPSTVPEAGYDALASSYGVFFLPHMDESVNRLVSLVRPGGKVGVTSWRRGALEDYAGAYFDAVARHVPGFDAGPRDDAEDPLKKLDTPDGLSSWLTGFGTTSVEINEMSNWLPATPELAWGMVLGSVLRGPLIGLEAAAVESIRLEFLALLTERDIETLDLGTLVATAVVERRPVPATLGP</sequence>
<accession>A0ABW2S060</accession>
<dbReference type="GO" id="GO:0008168">
    <property type="term" value="F:methyltransferase activity"/>
    <property type="evidence" value="ECO:0007669"/>
    <property type="project" value="UniProtKB-KW"/>
</dbReference>
<keyword evidence="1" id="KW-0808">Transferase</keyword>
<evidence type="ECO:0000313" key="1">
    <source>
        <dbReference type="EMBL" id="MFC7449395.1"/>
    </source>
</evidence>
<comment type="caution">
    <text evidence="1">The sequence shown here is derived from an EMBL/GenBank/DDBJ whole genome shotgun (WGS) entry which is preliminary data.</text>
</comment>
<keyword evidence="1" id="KW-0489">Methyltransferase</keyword>
<dbReference type="EMBL" id="JBHTCS010000017">
    <property type="protein sequence ID" value="MFC7449395.1"/>
    <property type="molecule type" value="Genomic_DNA"/>
</dbReference>
<name>A0ABW2S060_9NOCA</name>